<name>A0A3P7HQ41_ANGCS</name>
<dbReference type="InterPro" id="IPR007284">
    <property type="entry name" value="Ground-like_dom"/>
</dbReference>
<evidence type="ECO:0000313" key="3">
    <source>
        <dbReference type="Proteomes" id="UP000267027"/>
    </source>
</evidence>
<dbReference type="OrthoDB" id="5858182at2759"/>
<dbReference type="AlphaFoldDB" id="A0A3P7HQ41"/>
<dbReference type="EMBL" id="UYYA01004572">
    <property type="protein sequence ID" value="VDM62500.1"/>
    <property type="molecule type" value="Genomic_DNA"/>
</dbReference>
<evidence type="ECO:0000259" key="1">
    <source>
        <dbReference type="Pfam" id="PF04155"/>
    </source>
</evidence>
<dbReference type="Pfam" id="PF04155">
    <property type="entry name" value="Ground-like"/>
    <property type="match status" value="1"/>
</dbReference>
<evidence type="ECO:0000313" key="2">
    <source>
        <dbReference type="EMBL" id="VDM62500.1"/>
    </source>
</evidence>
<keyword evidence="3" id="KW-1185">Reference proteome</keyword>
<proteinExistence type="predicted"/>
<reference evidence="2 3" key="1">
    <citation type="submission" date="2018-11" db="EMBL/GenBank/DDBJ databases">
        <authorList>
            <consortium name="Pathogen Informatics"/>
        </authorList>
    </citation>
    <scope>NUCLEOTIDE SEQUENCE [LARGE SCALE GENOMIC DNA]</scope>
    <source>
        <strain evidence="2 3">Costa Rica</strain>
    </source>
</reference>
<accession>A0A3P7HQ41</accession>
<organism evidence="2 3">
    <name type="scientific">Angiostrongylus costaricensis</name>
    <name type="common">Nematode worm</name>
    <dbReference type="NCBI Taxonomy" id="334426"/>
    <lineage>
        <taxon>Eukaryota</taxon>
        <taxon>Metazoa</taxon>
        <taxon>Ecdysozoa</taxon>
        <taxon>Nematoda</taxon>
        <taxon>Chromadorea</taxon>
        <taxon>Rhabditida</taxon>
        <taxon>Rhabditina</taxon>
        <taxon>Rhabditomorpha</taxon>
        <taxon>Strongyloidea</taxon>
        <taxon>Metastrongylidae</taxon>
        <taxon>Angiostrongylus</taxon>
    </lineage>
</organism>
<dbReference type="PRINTS" id="PR01217">
    <property type="entry name" value="PRICHEXTENSN"/>
</dbReference>
<protein>
    <recommendedName>
        <fullName evidence="1">Ground-like domain-containing protein</fullName>
    </recommendedName>
</protein>
<feature type="domain" description="Ground-like" evidence="1">
    <location>
        <begin position="157"/>
        <end position="218"/>
    </location>
</feature>
<gene>
    <name evidence="2" type="ORF">ACOC_LOCUS10915</name>
</gene>
<dbReference type="STRING" id="334426.A0A3P7HQ41"/>
<sequence length="221" mass="24323">MCPPPPPPCPPPPPPCPPPPPPCPPPLPPPPPPPPCPPPPPPPCPCPPSPPICTCVRSSYVPMMYPTYSYPVPYSYPAYPASPLTRPGVGGYAGQGAVIRRRRSQVRSATKGRFATKSVCREQLNFLHMIEIREVLLFSLIYSNSEGIFRNEIEVENNIILQFTTADSSESKRAIQENAEERLEVSINVICGRGEFSYVAHTEHFCQSSKDDITCYAFQPL</sequence>
<dbReference type="Proteomes" id="UP000267027">
    <property type="component" value="Unassembled WGS sequence"/>
</dbReference>